<dbReference type="RefSeq" id="WP_121205217.1">
    <property type="nucleotide sequence ID" value="NZ_RBZP01000014.1"/>
</dbReference>
<feature type="transmembrane region" description="Helical" evidence="1">
    <location>
        <begin position="123"/>
        <end position="139"/>
    </location>
</feature>
<evidence type="ECO:0000259" key="2">
    <source>
        <dbReference type="Pfam" id="PF04235"/>
    </source>
</evidence>
<dbReference type="Pfam" id="PF04235">
    <property type="entry name" value="DUF418"/>
    <property type="match status" value="1"/>
</dbReference>
<dbReference type="InterPro" id="IPR007349">
    <property type="entry name" value="DUF418"/>
</dbReference>
<feature type="domain" description="DUF418" evidence="2">
    <location>
        <begin position="229"/>
        <end position="380"/>
    </location>
</feature>
<feature type="transmembrane region" description="Helical" evidence="1">
    <location>
        <begin position="341"/>
        <end position="362"/>
    </location>
</feature>
<feature type="transmembrane region" description="Helical" evidence="1">
    <location>
        <begin position="64"/>
        <end position="84"/>
    </location>
</feature>
<dbReference type="EMBL" id="RBZP01000014">
    <property type="protein sequence ID" value="RKQ31311.1"/>
    <property type="molecule type" value="Genomic_DNA"/>
</dbReference>
<name>A0A494ZX88_9BACI</name>
<feature type="transmembrane region" description="Helical" evidence="1">
    <location>
        <begin position="146"/>
        <end position="166"/>
    </location>
</feature>
<dbReference type="PANTHER" id="PTHR30590:SF2">
    <property type="entry name" value="INNER MEMBRANE PROTEIN"/>
    <property type="match status" value="1"/>
</dbReference>
<dbReference type="InterPro" id="IPR052529">
    <property type="entry name" value="Bact_Transport_Assoc"/>
</dbReference>
<feature type="transmembrane region" description="Helical" evidence="1">
    <location>
        <begin position="278"/>
        <end position="301"/>
    </location>
</feature>
<feature type="transmembrane region" description="Helical" evidence="1">
    <location>
        <begin position="313"/>
        <end position="335"/>
    </location>
</feature>
<comment type="caution">
    <text evidence="3">The sequence shown here is derived from an EMBL/GenBank/DDBJ whole genome shotgun (WGS) entry which is preliminary data.</text>
</comment>
<dbReference type="OrthoDB" id="9807744at2"/>
<keyword evidence="1" id="KW-1133">Transmembrane helix</keyword>
<evidence type="ECO:0000313" key="4">
    <source>
        <dbReference type="Proteomes" id="UP000269301"/>
    </source>
</evidence>
<sequence length="390" mass="45303">MSQDASPIKESNRLVWIDAARGFAIFGIFMVNIGAFSAPYFLYGGDKEAWTSSLNQFTQVFIDIFFQASFYTLFSILFGFGIQMMKERIIARNSKLYPFLFRRLFILLCFGAVHAFFIWHGDILLSYGMVGIILLVFLKRKAKTKLIIGLLLLGGSVGFLSFLYYLSRDYLDYIGYAAIEQSYQNYQSGEILAIWAQNFQDWTYSNSIFGLFFLTLVLLPLFLFGMYLAEKRWLHEPKKYKSILVTLCIISLILFIAIKMGPYMFGNPTWFSYIQDNIGGTFSALFYITLITLLTGTPLGMKIIKPFTYVGRMALTNYISQSIINFILFYGFGLYGSITPFTGVIIVVLVFTFQVFFSIWWFQHFRFGPLEWVWRSLTYQKRQPFRKQLK</sequence>
<feature type="transmembrane region" description="Helical" evidence="1">
    <location>
        <begin position="96"/>
        <end position="117"/>
    </location>
</feature>
<keyword evidence="1" id="KW-0812">Transmembrane</keyword>
<dbReference type="PANTHER" id="PTHR30590">
    <property type="entry name" value="INNER MEMBRANE PROTEIN"/>
    <property type="match status" value="1"/>
</dbReference>
<gene>
    <name evidence="3" type="ORF">D8M06_14660</name>
</gene>
<dbReference type="AlphaFoldDB" id="A0A494ZX88"/>
<proteinExistence type="predicted"/>
<organism evidence="3 4">
    <name type="scientific">Oceanobacillus halophilus</name>
    <dbReference type="NCBI Taxonomy" id="930130"/>
    <lineage>
        <taxon>Bacteria</taxon>
        <taxon>Bacillati</taxon>
        <taxon>Bacillota</taxon>
        <taxon>Bacilli</taxon>
        <taxon>Bacillales</taxon>
        <taxon>Bacillaceae</taxon>
        <taxon>Oceanobacillus</taxon>
    </lineage>
</organism>
<reference evidence="3 4" key="1">
    <citation type="journal article" date="2016" name="Int. J. Syst. Evol. Microbiol.">
        <title>Oceanobacillus halophilus sp. nov., a novel moderately halophilic bacterium from a hypersaline lake.</title>
        <authorList>
            <person name="Amoozegar M.A."/>
            <person name="Bagheri M."/>
            <person name="Makhdoumi A."/>
            <person name="Nikou M.M."/>
            <person name="Fazeli S.A.S."/>
            <person name="Schumann P."/>
            <person name="Sproer C."/>
            <person name="Sanchez-Porro C."/>
            <person name="Ventosa A."/>
        </authorList>
    </citation>
    <scope>NUCLEOTIDE SEQUENCE [LARGE SCALE GENOMIC DNA]</scope>
    <source>
        <strain evidence="3 4">DSM 23996</strain>
    </source>
</reference>
<evidence type="ECO:0000313" key="3">
    <source>
        <dbReference type="EMBL" id="RKQ31311.1"/>
    </source>
</evidence>
<protein>
    <submittedName>
        <fullName evidence="3">DUF418 domain-containing protein</fullName>
    </submittedName>
</protein>
<feature type="transmembrane region" description="Helical" evidence="1">
    <location>
        <begin position="208"/>
        <end position="228"/>
    </location>
</feature>
<keyword evidence="4" id="KW-1185">Reference proteome</keyword>
<feature type="transmembrane region" description="Helical" evidence="1">
    <location>
        <begin position="240"/>
        <end position="258"/>
    </location>
</feature>
<evidence type="ECO:0000256" key="1">
    <source>
        <dbReference type="SAM" id="Phobius"/>
    </source>
</evidence>
<feature type="transmembrane region" description="Helical" evidence="1">
    <location>
        <begin position="21"/>
        <end position="44"/>
    </location>
</feature>
<keyword evidence="1" id="KW-0472">Membrane</keyword>
<dbReference type="Proteomes" id="UP000269301">
    <property type="component" value="Unassembled WGS sequence"/>
</dbReference>
<accession>A0A494ZX88</accession>